<comment type="caution">
    <text evidence="2">The sequence shown here is derived from an EMBL/GenBank/DDBJ whole genome shotgun (WGS) entry which is preliminary data.</text>
</comment>
<name>A0ABV0NK12_9TELE</name>
<dbReference type="InterPro" id="IPR011333">
    <property type="entry name" value="SKP1/BTB/POZ_sf"/>
</dbReference>
<keyword evidence="3" id="KW-1185">Reference proteome</keyword>
<evidence type="ECO:0000313" key="2">
    <source>
        <dbReference type="EMBL" id="MEQ2171645.1"/>
    </source>
</evidence>
<evidence type="ECO:0000259" key="1">
    <source>
        <dbReference type="PROSITE" id="PS50097"/>
    </source>
</evidence>
<accession>A0ABV0NK12</accession>
<dbReference type="Gene3D" id="3.30.710.10">
    <property type="entry name" value="Potassium Channel Kv1.1, Chain A"/>
    <property type="match status" value="1"/>
</dbReference>
<dbReference type="InterPro" id="IPR000210">
    <property type="entry name" value="BTB/POZ_dom"/>
</dbReference>
<organism evidence="2 3">
    <name type="scientific">Goodea atripinnis</name>
    <dbReference type="NCBI Taxonomy" id="208336"/>
    <lineage>
        <taxon>Eukaryota</taxon>
        <taxon>Metazoa</taxon>
        <taxon>Chordata</taxon>
        <taxon>Craniata</taxon>
        <taxon>Vertebrata</taxon>
        <taxon>Euteleostomi</taxon>
        <taxon>Actinopterygii</taxon>
        <taxon>Neopterygii</taxon>
        <taxon>Teleostei</taxon>
        <taxon>Neoteleostei</taxon>
        <taxon>Acanthomorphata</taxon>
        <taxon>Ovalentaria</taxon>
        <taxon>Atherinomorphae</taxon>
        <taxon>Cyprinodontiformes</taxon>
        <taxon>Goodeidae</taxon>
        <taxon>Goodea</taxon>
    </lineage>
</organism>
<proteinExistence type="predicted"/>
<dbReference type="Proteomes" id="UP001476798">
    <property type="component" value="Unassembled WGS sequence"/>
</dbReference>
<reference evidence="2 3" key="1">
    <citation type="submission" date="2021-06" db="EMBL/GenBank/DDBJ databases">
        <authorList>
            <person name="Palmer J.M."/>
        </authorList>
    </citation>
    <scope>NUCLEOTIDE SEQUENCE [LARGE SCALE GENOMIC DNA]</scope>
    <source>
        <strain evidence="2 3">GA_2019</strain>
        <tissue evidence="2">Muscle</tissue>
    </source>
</reference>
<dbReference type="SUPFAM" id="SSF54695">
    <property type="entry name" value="POZ domain"/>
    <property type="match status" value="1"/>
</dbReference>
<protein>
    <recommendedName>
        <fullName evidence="1">BTB domain-containing protein</fullName>
    </recommendedName>
</protein>
<dbReference type="EMBL" id="JAHRIO010040834">
    <property type="protein sequence ID" value="MEQ2171645.1"/>
    <property type="molecule type" value="Genomic_DNA"/>
</dbReference>
<dbReference type="PROSITE" id="PS50097">
    <property type="entry name" value="BTB"/>
    <property type="match status" value="1"/>
</dbReference>
<feature type="domain" description="BTB" evidence="1">
    <location>
        <begin position="66"/>
        <end position="126"/>
    </location>
</feature>
<evidence type="ECO:0000313" key="3">
    <source>
        <dbReference type="Proteomes" id="UP001476798"/>
    </source>
</evidence>
<sequence length="126" mass="14195">MKRSFEHEIPCWVYVGTLLFFFHFPVKVSGAPLKQEATLDSGATVLNHSMYLVHRMENLLTLGNSSDVSLRVQTINTDEVKVIKAHSLVLTLQSDVFEELLLSRNNSALVLTETPECAAVFDKFVR</sequence>
<gene>
    <name evidence="2" type="ORF">GOODEAATRI_012998</name>
</gene>